<evidence type="ECO:0000313" key="2">
    <source>
        <dbReference type="EMBL" id="KAJ8436779.1"/>
    </source>
</evidence>
<dbReference type="PANTHER" id="PTHR35218">
    <property type="entry name" value="RNASE H DOMAIN-CONTAINING PROTEIN"/>
    <property type="match status" value="1"/>
</dbReference>
<sequence>MLVWKPARRKHARQQTQSGGRLGGEPGLNQYMGDRITVHNEQNLVTRLDNESAEDGARLKPQSNRNQGPNMELGGSETHDHGSRSRALAYLDLNIELESVMEGADLQGNKEDYITYKEGEDVDCGRIGDNGSEVRKDMTTAADGVHTRNLEECANSCFMMNFMTTFIDMGSQEIRILVWNTQGAGSRDFLNTLKEHIRMQHPQIMVMLETHISGSIVDLVCNKIGFGGQLRVDVREF</sequence>
<reference evidence="2" key="1">
    <citation type="submission" date="2022-04" db="EMBL/GenBank/DDBJ databases">
        <title>Carnegiea gigantea Genome sequencing and assembly v2.</title>
        <authorList>
            <person name="Copetti D."/>
            <person name="Sanderson M.J."/>
            <person name="Burquez A."/>
            <person name="Wojciechowski M.F."/>
        </authorList>
    </citation>
    <scope>NUCLEOTIDE SEQUENCE</scope>
    <source>
        <strain evidence="2">SGP5-SGP5p</strain>
        <tissue evidence="2">Aerial part</tissue>
    </source>
</reference>
<gene>
    <name evidence="2" type="ORF">Cgig2_032007</name>
</gene>
<dbReference type="PANTHER" id="PTHR35218:SF9">
    <property type="entry name" value="ENDONUCLEASE_EXONUCLEASE_PHOSPHATASE DOMAIN-CONTAINING PROTEIN"/>
    <property type="match status" value="1"/>
</dbReference>
<name>A0A9Q1K5B8_9CARY</name>
<accession>A0A9Q1K5B8</accession>
<dbReference type="Proteomes" id="UP001153076">
    <property type="component" value="Unassembled WGS sequence"/>
</dbReference>
<dbReference type="EMBL" id="JAKOGI010000328">
    <property type="protein sequence ID" value="KAJ8436779.1"/>
    <property type="molecule type" value="Genomic_DNA"/>
</dbReference>
<feature type="region of interest" description="Disordered" evidence="1">
    <location>
        <begin position="49"/>
        <end position="84"/>
    </location>
</feature>
<feature type="compositionally biased region" description="Basic residues" evidence="1">
    <location>
        <begin position="1"/>
        <end position="13"/>
    </location>
</feature>
<protein>
    <submittedName>
        <fullName evidence="2">Uncharacterized protein</fullName>
    </submittedName>
</protein>
<dbReference type="AlphaFoldDB" id="A0A9Q1K5B8"/>
<comment type="caution">
    <text evidence="2">The sequence shown here is derived from an EMBL/GenBank/DDBJ whole genome shotgun (WGS) entry which is preliminary data.</text>
</comment>
<evidence type="ECO:0000256" key="1">
    <source>
        <dbReference type="SAM" id="MobiDB-lite"/>
    </source>
</evidence>
<organism evidence="2 3">
    <name type="scientific">Carnegiea gigantea</name>
    <dbReference type="NCBI Taxonomy" id="171969"/>
    <lineage>
        <taxon>Eukaryota</taxon>
        <taxon>Viridiplantae</taxon>
        <taxon>Streptophyta</taxon>
        <taxon>Embryophyta</taxon>
        <taxon>Tracheophyta</taxon>
        <taxon>Spermatophyta</taxon>
        <taxon>Magnoliopsida</taxon>
        <taxon>eudicotyledons</taxon>
        <taxon>Gunneridae</taxon>
        <taxon>Pentapetalae</taxon>
        <taxon>Caryophyllales</taxon>
        <taxon>Cactineae</taxon>
        <taxon>Cactaceae</taxon>
        <taxon>Cactoideae</taxon>
        <taxon>Echinocereeae</taxon>
        <taxon>Carnegiea</taxon>
    </lineage>
</organism>
<feature type="region of interest" description="Disordered" evidence="1">
    <location>
        <begin position="1"/>
        <end position="29"/>
    </location>
</feature>
<keyword evidence="3" id="KW-1185">Reference proteome</keyword>
<proteinExistence type="predicted"/>
<evidence type="ECO:0000313" key="3">
    <source>
        <dbReference type="Proteomes" id="UP001153076"/>
    </source>
</evidence>